<reference evidence="2 3" key="1">
    <citation type="submission" date="2013-03" db="EMBL/GenBank/DDBJ databases">
        <title>The Genome Sequence of Cladophialophora psammophila CBS 110553.</title>
        <authorList>
            <consortium name="The Broad Institute Genomics Platform"/>
            <person name="Cuomo C."/>
            <person name="de Hoog S."/>
            <person name="Gorbushina A."/>
            <person name="Walker B."/>
            <person name="Young S.K."/>
            <person name="Zeng Q."/>
            <person name="Gargeya S."/>
            <person name="Fitzgerald M."/>
            <person name="Haas B."/>
            <person name="Abouelleil A."/>
            <person name="Allen A.W."/>
            <person name="Alvarado L."/>
            <person name="Arachchi H.M."/>
            <person name="Berlin A.M."/>
            <person name="Chapman S.B."/>
            <person name="Gainer-Dewar J."/>
            <person name="Goldberg J."/>
            <person name="Griggs A."/>
            <person name="Gujja S."/>
            <person name="Hansen M."/>
            <person name="Howarth C."/>
            <person name="Imamovic A."/>
            <person name="Ireland A."/>
            <person name="Larimer J."/>
            <person name="McCowan C."/>
            <person name="Murphy C."/>
            <person name="Pearson M."/>
            <person name="Poon T.W."/>
            <person name="Priest M."/>
            <person name="Roberts A."/>
            <person name="Saif S."/>
            <person name="Shea T."/>
            <person name="Sisk P."/>
            <person name="Sykes S."/>
            <person name="Wortman J."/>
            <person name="Nusbaum C."/>
            <person name="Birren B."/>
        </authorList>
    </citation>
    <scope>NUCLEOTIDE SEQUENCE [LARGE SCALE GENOMIC DNA]</scope>
    <source>
        <strain evidence="2 3">CBS 110553</strain>
    </source>
</reference>
<comment type="caution">
    <text evidence="2">The sequence shown here is derived from an EMBL/GenBank/DDBJ whole genome shotgun (WGS) entry which is preliminary data.</text>
</comment>
<dbReference type="CDD" id="cd02231">
    <property type="entry name" value="cupin_BLL6423-like"/>
    <property type="match status" value="1"/>
</dbReference>
<dbReference type="InterPro" id="IPR011051">
    <property type="entry name" value="RmlC_Cupin_sf"/>
</dbReference>
<dbReference type="InterPro" id="IPR013096">
    <property type="entry name" value="Cupin_2"/>
</dbReference>
<dbReference type="GeneID" id="19195291"/>
<keyword evidence="3" id="KW-1185">Reference proteome</keyword>
<dbReference type="OrthoDB" id="5840532at2759"/>
<dbReference type="Gene3D" id="2.60.120.10">
    <property type="entry name" value="Jelly Rolls"/>
    <property type="match status" value="1"/>
</dbReference>
<evidence type="ECO:0000313" key="3">
    <source>
        <dbReference type="Proteomes" id="UP000019471"/>
    </source>
</evidence>
<dbReference type="PANTHER" id="PTHR36156">
    <property type="entry name" value="SLR2101 PROTEIN"/>
    <property type="match status" value="1"/>
</dbReference>
<dbReference type="PANTHER" id="PTHR36156:SF3">
    <property type="entry name" value="CUPIN 2 CONSERVED BARREL DOMAIN-CONTAINING PROTEIN"/>
    <property type="match status" value="1"/>
</dbReference>
<dbReference type="eggNOG" id="ENOG502S90D">
    <property type="taxonomic scope" value="Eukaryota"/>
</dbReference>
<protein>
    <recommendedName>
        <fullName evidence="1">Cupin type-2 domain-containing protein</fullName>
    </recommendedName>
</protein>
<dbReference type="Proteomes" id="UP000019471">
    <property type="component" value="Unassembled WGS sequence"/>
</dbReference>
<gene>
    <name evidence="2" type="ORF">A1O5_10598</name>
</gene>
<accession>W9WP73</accession>
<dbReference type="SUPFAM" id="SSF51182">
    <property type="entry name" value="RmlC-like cupins"/>
    <property type="match status" value="1"/>
</dbReference>
<evidence type="ECO:0000259" key="1">
    <source>
        <dbReference type="Pfam" id="PF07883"/>
    </source>
</evidence>
<dbReference type="Pfam" id="PF07883">
    <property type="entry name" value="Cupin_2"/>
    <property type="match status" value="1"/>
</dbReference>
<feature type="domain" description="Cupin type-2" evidence="1">
    <location>
        <begin position="87"/>
        <end position="149"/>
    </location>
</feature>
<proteinExistence type="predicted"/>
<dbReference type="InterPro" id="IPR014710">
    <property type="entry name" value="RmlC-like_jellyroll"/>
</dbReference>
<dbReference type="RefSeq" id="XP_007749364.1">
    <property type="nucleotide sequence ID" value="XM_007751174.1"/>
</dbReference>
<dbReference type="InterPro" id="IPR047142">
    <property type="entry name" value="OryJ/VirC-like"/>
</dbReference>
<sequence>MSNPNGLRHIVRYVTGHNEDDGISVFQTTVDNNPPAREFPDGMKIFDYYLTQGFPVDVAAAKDIRAYEHLIQDPPGIVVPDGSAARIVDLPPAYTSPMHRSMSLNYNFVIEGEVEVLLDSGETRTLKPGDGLVQRAVNHAWRNTSEMKWARITAVVLPVQGFQVRGQEGKMSRGTEGEK</sequence>
<dbReference type="HOGENOM" id="CLU_096188_0_1_1"/>
<name>W9WP73_9EURO</name>
<dbReference type="EMBL" id="AMGX01000020">
    <property type="protein sequence ID" value="EXJ66446.1"/>
    <property type="molecule type" value="Genomic_DNA"/>
</dbReference>
<dbReference type="AlphaFoldDB" id="W9WP73"/>
<organism evidence="2 3">
    <name type="scientific">Cladophialophora psammophila CBS 110553</name>
    <dbReference type="NCBI Taxonomy" id="1182543"/>
    <lineage>
        <taxon>Eukaryota</taxon>
        <taxon>Fungi</taxon>
        <taxon>Dikarya</taxon>
        <taxon>Ascomycota</taxon>
        <taxon>Pezizomycotina</taxon>
        <taxon>Eurotiomycetes</taxon>
        <taxon>Chaetothyriomycetidae</taxon>
        <taxon>Chaetothyriales</taxon>
        <taxon>Herpotrichiellaceae</taxon>
        <taxon>Cladophialophora</taxon>
    </lineage>
</organism>
<evidence type="ECO:0000313" key="2">
    <source>
        <dbReference type="EMBL" id="EXJ66446.1"/>
    </source>
</evidence>